<evidence type="ECO:0008006" key="4">
    <source>
        <dbReference type="Google" id="ProtNLM"/>
    </source>
</evidence>
<dbReference type="EMBL" id="VSRR010013631">
    <property type="protein sequence ID" value="MPC56019.1"/>
    <property type="molecule type" value="Genomic_DNA"/>
</dbReference>
<feature type="chain" id="PRO_5022979906" description="Secreted protein" evidence="1">
    <location>
        <begin position="19"/>
        <end position="74"/>
    </location>
</feature>
<organism evidence="2 3">
    <name type="scientific">Portunus trituberculatus</name>
    <name type="common">Swimming crab</name>
    <name type="synonym">Neptunus trituberculatus</name>
    <dbReference type="NCBI Taxonomy" id="210409"/>
    <lineage>
        <taxon>Eukaryota</taxon>
        <taxon>Metazoa</taxon>
        <taxon>Ecdysozoa</taxon>
        <taxon>Arthropoda</taxon>
        <taxon>Crustacea</taxon>
        <taxon>Multicrustacea</taxon>
        <taxon>Malacostraca</taxon>
        <taxon>Eumalacostraca</taxon>
        <taxon>Eucarida</taxon>
        <taxon>Decapoda</taxon>
        <taxon>Pleocyemata</taxon>
        <taxon>Brachyura</taxon>
        <taxon>Eubrachyura</taxon>
        <taxon>Portunoidea</taxon>
        <taxon>Portunidae</taxon>
        <taxon>Portuninae</taxon>
        <taxon>Portunus</taxon>
    </lineage>
</organism>
<name>A0A5B7GEU4_PORTR</name>
<accession>A0A5B7GEU4</accession>
<proteinExistence type="predicted"/>
<comment type="caution">
    <text evidence="2">The sequence shown here is derived from an EMBL/GenBank/DDBJ whole genome shotgun (WGS) entry which is preliminary data.</text>
</comment>
<sequence>MPLHRLSLALGLLHSVVIYVFNASLPAPPRYGQETKASWHPERLSPVHLYLVIFQNSLFKELCGGGRGCLIMWR</sequence>
<evidence type="ECO:0000313" key="3">
    <source>
        <dbReference type="Proteomes" id="UP000324222"/>
    </source>
</evidence>
<protein>
    <recommendedName>
        <fullName evidence="4">Secreted protein</fullName>
    </recommendedName>
</protein>
<keyword evidence="1" id="KW-0732">Signal</keyword>
<reference evidence="2 3" key="1">
    <citation type="submission" date="2019-05" db="EMBL/GenBank/DDBJ databases">
        <title>Another draft genome of Portunus trituberculatus and its Hox gene families provides insights of decapod evolution.</title>
        <authorList>
            <person name="Jeong J.-H."/>
            <person name="Song I."/>
            <person name="Kim S."/>
            <person name="Choi T."/>
            <person name="Kim D."/>
            <person name="Ryu S."/>
            <person name="Kim W."/>
        </authorList>
    </citation>
    <scope>NUCLEOTIDE SEQUENCE [LARGE SCALE GENOMIC DNA]</scope>
    <source>
        <tissue evidence="2">Muscle</tissue>
    </source>
</reference>
<keyword evidence="3" id="KW-1185">Reference proteome</keyword>
<feature type="signal peptide" evidence="1">
    <location>
        <begin position="1"/>
        <end position="18"/>
    </location>
</feature>
<dbReference type="AlphaFoldDB" id="A0A5B7GEU4"/>
<evidence type="ECO:0000313" key="2">
    <source>
        <dbReference type="EMBL" id="MPC56019.1"/>
    </source>
</evidence>
<gene>
    <name evidence="2" type="ORF">E2C01_049968</name>
</gene>
<evidence type="ECO:0000256" key="1">
    <source>
        <dbReference type="SAM" id="SignalP"/>
    </source>
</evidence>
<dbReference type="Proteomes" id="UP000324222">
    <property type="component" value="Unassembled WGS sequence"/>
</dbReference>